<evidence type="ECO:0000313" key="3">
    <source>
        <dbReference type="Proteomes" id="UP000265520"/>
    </source>
</evidence>
<feature type="compositionally biased region" description="Basic and acidic residues" evidence="1">
    <location>
        <begin position="12"/>
        <end position="32"/>
    </location>
</feature>
<dbReference type="Proteomes" id="UP000265520">
    <property type="component" value="Unassembled WGS sequence"/>
</dbReference>
<feature type="region of interest" description="Disordered" evidence="1">
    <location>
        <begin position="1"/>
        <end position="32"/>
    </location>
</feature>
<name>A0A392U955_9FABA</name>
<accession>A0A392U955</accession>
<evidence type="ECO:0000256" key="1">
    <source>
        <dbReference type="SAM" id="MobiDB-lite"/>
    </source>
</evidence>
<comment type="caution">
    <text evidence="2">The sequence shown here is derived from an EMBL/GenBank/DDBJ whole genome shotgun (WGS) entry which is preliminary data.</text>
</comment>
<keyword evidence="3" id="KW-1185">Reference proteome</keyword>
<reference evidence="2 3" key="1">
    <citation type="journal article" date="2018" name="Front. Plant Sci.">
        <title>Red Clover (Trifolium pratense) and Zigzag Clover (T. medium) - A Picture of Genomic Similarities and Differences.</title>
        <authorList>
            <person name="Dluhosova J."/>
            <person name="Istvanek J."/>
            <person name="Nedelnik J."/>
            <person name="Repkova J."/>
        </authorList>
    </citation>
    <scope>NUCLEOTIDE SEQUENCE [LARGE SCALE GENOMIC DNA]</scope>
    <source>
        <strain evidence="3">cv. 10/8</strain>
        <tissue evidence="2">Leaf</tissue>
    </source>
</reference>
<evidence type="ECO:0000313" key="2">
    <source>
        <dbReference type="EMBL" id="MCI70041.1"/>
    </source>
</evidence>
<protein>
    <submittedName>
        <fullName evidence="2">Uncharacterized protein</fullName>
    </submittedName>
</protein>
<feature type="non-terminal residue" evidence="2">
    <location>
        <position position="32"/>
    </location>
</feature>
<sequence length="32" mass="3628">MFSVEGLAGSLKAHEQRKMKKKEEAVEEAHQT</sequence>
<organism evidence="2 3">
    <name type="scientific">Trifolium medium</name>
    <dbReference type="NCBI Taxonomy" id="97028"/>
    <lineage>
        <taxon>Eukaryota</taxon>
        <taxon>Viridiplantae</taxon>
        <taxon>Streptophyta</taxon>
        <taxon>Embryophyta</taxon>
        <taxon>Tracheophyta</taxon>
        <taxon>Spermatophyta</taxon>
        <taxon>Magnoliopsida</taxon>
        <taxon>eudicotyledons</taxon>
        <taxon>Gunneridae</taxon>
        <taxon>Pentapetalae</taxon>
        <taxon>rosids</taxon>
        <taxon>fabids</taxon>
        <taxon>Fabales</taxon>
        <taxon>Fabaceae</taxon>
        <taxon>Papilionoideae</taxon>
        <taxon>50 kb inversion clade</taxon>
        <taxon>NPAAA clade</taxon>
        <taxon>Hologalegina</taxon>
        <taxon>IRL clade</taxon>
        <taxon>Trifolieae</taxon>
        <taxon>Trifolium</taxon>
    </lineage>
</organism>
<dbReference type="AlphaFoldDB" id="A0A392U955"/>
<dbReference type="EMBL" id="LXQA010767566">
    <property type="protein sequence ID" value="MCI70041.1"/>
    <property type="molecule type" value="Genomic_DNA"/>
</dbReference>
<proteinExistence type="predicted"/>